<dbReference type="AlphaFoldDB" id="A0A916S052"/>
<protein>
    <submittedName>
        <fullName evidence="4">Myo-inositol 2-dehydrogenase</fullName>
    </submittedName>
</protein>
<dbReference type="Pfam" id="PF22725">
    <property type="entry name" value="GFO_IDH_MocA_C3"/>
    <property type="match status" value="1"/>
</dbReference>
<dbReference type="EMBL" id="BMHH01000001">
    <property type="protein sequence ID" value="GGA77696.1"/>
    <property type="molecule type" value="Genomic_DNA"/>
</dbReference>
<accession>A0A916S052</accession>
<dbReference type="Proteomes" id="UP000646478">
    <property type="component" value="Unassembled WGS sequence"/>
</dbReference>
<reference evidence="4" key="2">
    <citation type="submission" date="2020-09" db="EMBL/GenBank/DDBJ databases">
        <authorList>
            <person name="Sun Q."/>
            <person name="Zhou Y."/>
        </authorList>
    </citation>
    <scope>NUCLEOTIDE SEQUENCE</scope>
    <source>
        <strain evidence="4">CGMCC 1.15082</strain>
    </source>
</reference>
<evidence type="ECO:0000256" key="1">
    <source>
        <dbReference type="ARBA" id="ARBA00023002"/>
    </source>
</evidence>
<reference evidence="4" key="1">
    <citation type="journal article" date="2014" name="Int. J. Syst. Evol. Microbiol.">
        <title>Complete genome sequence of Corynebacterium casei LMG S-19264T (=DSM 44701T), isolated from a smear-ripened cheese.</title>
        <authorList>
            <consortium name="US DOE Joint Genome Institute (JGI-PGF)"/>
            <person name="Walter F."/>
            <person name="Albersmeier A."/>
            <person name="Kalinowski J."/>
            <person name="Ruckert C."/>
        </authorList>
    </citation>
    <scope>NUCLEOTIDE SEQUENCE</scope>
    <source>
        <strain evidence="4">CGMCC 1.15082</strain>
    </source>
</reference>
<name>A0A916S052_9HYPH</name>
<dbReference type="Pfam" id="PF01408">
    <property type="entry name" value="GFO_IDH_MocA"/>
    <property type="match status" value="1"/>
</dbReference>
<organism evidence="4 5">
    <name type="scientific">Brucella endophytica</name>
    <dbReference type="NCBI Taxonomy" id="1963359"/>
    <lineage>
        <taxon>Bacteria</taxon>
        <taxon>Pseudomonadati</taxon>
        <taxon>Pseudomonadota</taxon>
        <taxon>Alphaproteobacteria</taxon>
        <taxon>Hyphomicrobiales</taxon>
        <taxon>Brucellaceae</taxon>
        <taxon>Brucella/Ochrobactrum group</taxon>
        <taxon>Brucella</taxon>
    </lineage>
</organism>
<keyword evidence="5" id="KW-1185">Reference proteome</keyword>
<evidence type="ECO:0000259" key="2">
    <source>
        <dbReference type="Pfam" id="PF01408"/>
    </source>
</evidence>
<sequence length="391" mass="41783">MIVASCSISDWIAIDPETMMSYSQKQLGIALIGTGFMGKCHAMAWRNVAAVFGGAHPRLEILSDATEEAANAFARQFGFARATAHWQEAVADPKVDVVSITAPNGLHRPMAEAALKAGKHVWLEKPMALTLSDAEAMAAVAAAHPGQVTILGYNYLRSPAFQSARAMIRNGEIGEPLAFRGVYDEDYSADPNLPWSWRMTHEGGGLGALGDLGCHLVSHMLALMGPVSELTAQTQIAVPMRPSPDGLKPVENEDSAMALLRFASGAHGSFATSRVARGRKCRLQWEVHGTDGTIVFDQENMNELWVHHAGEAGFVRHLTGPAQPDYAAFCPAPGHNFGFNEQKVIEARDLLSAIAGGPNAGPDFAQGLEIERIIHAMAASNGTSVRIGGQK</sequence>
<dbReference type="InterPro" id="IPR000683">
    <property type="entry name" value="Gfo/Idh/MocA-like_OxRdtase_N"/>
</dbReference>
<proteinExistence type="predicted"/>
<keyword evidence="1" id="KW-0560">Oxidoreductase</keyword>
<feature type="domain" description="GFO/IDH/MocA-like oxidoreductase" evidence="3">
    <location>
        <begin position="161"/>
        <end position="295"/>
    </location>
</feature>
<dbReference type="InterPro" id="IPR050463">
    <property type="entry name" value="Gfo/Idh/MocA_oxidrdct_glycsds"/>
</dbReference>
<evidence type="ECO:0000259" key="3">
    <source>
        <dbReference type="Pfam" id="PF22725"/>
    </source>
</evidence>
<dbReference type="PANTHER" id="PTHR43818:SF11">
    <property type="entry name" value="BCDNA.GH03377"/>
    <property type="match status" value="1"/>
</dbReference>
<dbReference type="SUPFAM" id="SSF55347">
    <property type="entry name" value="Glyceraldehyde-3-phosphate dehydrogenase-like, C-terminal domain"/>
    <property type="match status" value="1"/>
</dbReference>
<dbReference type="GO" id="GO:0000166">
    <property type="term" value="F:nucleotide binding"/>
    <property type="evidence" value="ECO:0007669"/>
    <property type="project" value="InterPro"/>
</dbReference>
<evidence type="ECO:0000313" key="5">
    <source>
        <dbReference type="Proteomes" id="UP000646478"/>
    </source>
</evidence>
<comment type="caution">
    <text evidence="4">The sequence shown here is derived from an EMBL/GenBank/DDBJ whole genome shotgun (WGS) entry which is preliminary data.</text>
</comment>
<dbReference type="InterPro" id="IPR036291">
    <property type="entry name" value="NAD(P)-bd_dom_sf"/>
</dbReference>
<dbReference type="InterPro" id="IPR055170">
    <property type="entry name" value="GFO_IDH_MocA-like_dom"/>
</dbReference>
<dbReference type="Gene3D" id="3.40.50.720">
    <property type="entry name" value="NAD(P)-binding Rossmann-like Domain"/>
    <property type="match status" value="1"/>
</dbReference>
<gene>
    <name evidence="4" type="ORF">GCM10011491_01090</name>
</gene>
<evidence type="ECO:0000313" key="4">
    <source>
        <dbReference type="EMBL" id="GGA77696.1"/>
    </source>
</evidence>
<dbReference type="PANTHER" id="PTHR43818">
    <property type="entry name" value="BCDNA.GH03377"/>
    <property type="match status" value="1"/>
</dbReference>
<dbReference type="RefSeq" id="WP_308429124.1">
    <property type="nucleotide sequence ID" value="NZ_BMHH01000001.1"/>
</dbReference>
<dbReference type="GO" id="GO:0016491">
    <property type="term" value="F:oxidoreductase activity"/>
    <property type="evidence" value="ECO:0007669"/>
    <property type="project" value="UniProtKB-KW"/>
</dbReference>
<dbReference type="SUPFAM" id="SSF51735">
    <property type="entry name" value="NAD(P)-binding Rossmann-fold domains"/>
    <property type="match status" value="1"/>
</dbReference>
<dbReference type="Gene3D" id="3.30.360.10">
    <property type="entry name" value="Dihydrodipicolinate Reductase, domain 2"/>
    <property type="match status" value="1"/>
</dbReference>
<feature type="domain" description="Gfo/Idh/MocA-like oxidoreductase N-terminal" evidence="2">
    <location>
        <begin position="28"/>
        <end position="149"/>
    </location>
</feature>